<proteinExistence type="predicted"/>
<organism evidence="2 3">
    <name type="scientific">Gemmata palustris</name>
    <dbReference type="NCBI Taxonomy" id="2822762"/>
    <lineage>
        <taxon>Bacteria</taxon>
        <taxon>Pseudomonadati</taxon>
        <taxon>Planctomycetota</taxon>
        <taxon>Planctomycetia</taxon>
        <taxon>Gemmatales</taxon>
        <taxon>Gemmataceae</taxon>
        <taxon>Gemmata</taxon>
    </lineage>
</organism>
<evidence type="ECO:0000313" key="2">
    <source>
        <dbReference type="EMBL" id="MBP3955933.1"/>
    </source>
</evidence>
<evidence type="ECO:0000313" key="3">
    <source>
        <dbReference type="Proteomes" id="UP000676565"/>
    </source>
</evidence>
<evidence type="ECO:0008006" key="4">
    <source>
        <dbReference type="Google" id="ProtNLM"/>
    </source>
</evidence>
<accession>A0ABS5BSW1</accession>
<comment type="caution">
    <text evidence="2">The sequence shown here is derived from an EMBL/GenBank/DDBJ whole genome shotgun (WGS) entry which is preliminary data.</text>
</comment>
<dbReference type="EMBL" id="JAGKQQ010000001">
    <property type="protein sequence ID" value="MBP3955933.1"/>
    <property type="molecule type" value="Genomic_DNA"/>
</dbReference>
<protein>
    <recommendedName>
        <fullName evidence="4">DUF1559 domain-containing protein</fullName>
    </recommendedName>
</protein>
<dbReference type="Proteomes" id="UP000676565">
    <property type="component" value="Unassembled WGS sequence"/>
</dbReference>
<gene>
    <name evidence="2" type="ORF">J8F10_11620</name>
</gene>
<reference evidence="2 3" key="1">
    <citation type="submission" date="2021-04" db="EMBL/GenBank/DDBJ databases">
        <authorList>
            <person name="Ivanova A."/>
        </authorList>
    </citation>
    <scope>NUCLEOTIDE SEQUENCE [LARGE SCALE GENOMIC DNA]</scope>
    <source>
        <strain evidence="2 3">G18</strain>
    </source>
</reference>
<name>A0ABS5BSW1_9BACT</name>
<keyword evidence="3" id="KW-1185">Reference proteome</keyword>
<feature type="region of interest" description="Disordered" evidence="1">
    <location>
        <begin position="1"/>
        <end position="38"/>
    </location>
</feature>
<sequence length="181" mass="20000">MTEFIEPSSREEADLRSGLQKGSFPLAPGAKPGEEWNRPALNGLKLRQFDAGREVPENWHTFYRVFVGNGAAFESKKQLTQNDFTDGLDKTILIVEANESVPWPKPEELDYDSAKPLPKLGGAFPDGFYAAFADGTVRFIKNGTDEKLIRAMITRNGGEAIAELPPKVDNQALRKAAGYKD</sequence>
<dbReference type="RefSeq" id="WP_210653984.1">
    <property type="nucleotide sequence ID" value="NZ_JAGKQQ010000001.1"/>
</dbReference>
<evidence type="ECO:0000256" key="1">
    <source>
        <dbReference type="SAM" id="MobiDB-lite"/>
    </source>
</evidence>